<proteinExistence type="inferred from homology"/>
<feature type="domain" description="Peptidase M3A/M3B catalytic" evidence="9">
    <location>
        <begin position="222"/>
        <end position="668"/>
    </location>
</feature>
<dbReference type="GO" id="GO:0005829">
    <property type="term" value="C:cytosol"/>
    <property type="evidence" value="ECO:0007669"/>
    <property type="project" value="TreeGrafter"/>
</dbReference>
<protein>
    <submittedName>
        <fullName evidence="10">Peptidyl-dipeptidase dcp</fullName>
        <ecNumber evidence="10">3.4.15.5</ecNumber>
    </submittedName>
</protein>
<dbReference type="PANTHER" id="PTHR43660">
    <property type="entry name" value="DIPEPTIDYL CARBOXYPEPTIDASE"/>
    <property type="match status" value="1"/>
</dbReference>
<keyword evidence="5 7" id="KW-0862">Zinc</keyword>
<evidence type="ECO:0000256" key="4">
    <source>
        <dbReference type="ARBA" id="ARBA00022801"/>
    </source>
</evidence>
<keyword evidence="10" id="KW-0121">Carboxypeptidase</keyword>
<dbReference type="InterPro" id="IPR034005">
    <property type="entry name" value="M3A_DCP"/>
</dbReference>
<dbReference type="CDD" id="cd06456">
    <property type="entry name" value="M3A_DCP"/>
    <property type="match status" value="1"/>
</dbReference>
<keyword evidence="2 7" id="KW-0645">Protease</keyword>
<dbReference type="Gene3D" id="3.40.390.10">
    <property type="entry name" value="Collagenase (Catalytic Domain)"/>
    <property type="match status" value="1"/>
</dbReference>
<dbReference type="EMBL" id="CP045032">
    <property type="protein sequence ID" value="QFQ02029.1"/>
    <property type="molecule type" value="Genomic_DNA"/>
</dbReference>
<dbReference type="Gene3D" id="1.10.1370.10">
    <property type="entry name" value="Neurolysin, domain 3"/>
    <property type="match status" value="1"/>
</dbReference>
<dbReference type="GO" id="GO:0046872">
    <property type="term" value="F:metal ion binding"/>
    <property type="evidence" value="ECO:0007669"/>
    <property type="project" value="UniProtKB-UniRule"/>
</dbReference>
<dbReference type="Proteomes" id="UP000326711">
    <property type="component" value="Chromosome"/>
</dbReference>
<dbReference type="GO" id="GO:0008241">
    <property type="term" value="F:peptidyl-dipeptidase activity"/>
    <property type="evidence" value="ECO:0007669"/>
    <property type="project" value="UniProtKB-EC"/>
</dbReference>
<gene>
    <name evidence="10" type="primary">dcp</name>
    <name evidence="10" type="ORF">CUROG_03230</name>
</gene>
<dbReference type="RefSeq" id="WP_151902444.1">
    <property type="nucleotide sequence ID" value="NZ_CP045032.1"/>
</dbReference>
<keyword evidence="6 7" id="KW-0482">Metalloprotease</keyword>
<dbReference type="InterPro" id="IPR001567">
    <property type="entry name" value="Pept_M3A_M3B_dom"/>
</dbReference>
<evidence type="ECO:0000256" key="7">
    <source>
        <dbReference type="RuleBase" id="RU003435"/>
    </source>
</evidence>
<dbReference type="InterPro" id="IPR024079">
    <property type="entry name" value="MetalloPept_cat_dom_sf"/>
</dbReference>
<dbReference type="SUPFAM" id="SSF55486">
    <property type="entry name" value="Metalloproteases ('zincins'), catalytic domain"/>
    <property type="match status" value="1"/>
</dbReference>
<evidence type="ECO:0000256" key="3">
    <source>
        <dbReference type="ARBA" id="ARBA00022723"/>
    </source>
</evidence>
<feature type="region of interest" description="Disordered" evidence="8">
    <location>
        <begin position="666"/>
        <end position="692"/>
    </location>
</feature>
<evidence type="ECO:0000256" key="1">
    <source>
        <dbReference type="ARBA" id="ARBA00006040"/>
    </source>
</evidence>
<dbReference type="AlphaFoldDB" id="A0A5J6Z9P0"/>
<comment type="cofactor">
    <cofactor evidence="7">
        <name>Zn(2+)</name>
        <dbReference type="ChEBI" id="CHEBI:29105"/>
    </cofactor>
    <text evidence="7">Binds 1 zinc ion.</text>
</comment>
<dbReference type="OrthoDB" id="9773538at2"/>
<organism evidence="10 11">
    <name type="scientific">Corynebacterium urogenitale</name>
    <dbReference type="NCBI Taxonomy" id="2487892"/>
    <lineage>
        <taxon>Bacteria</taxon>
        <taxon>Bacillati</taxon>
        <taxon>Actinomycetota</taxon>
        <taxon>Actinomycetes</taxon>
        <taxon>Mycobacteriales</taxon>
        <taxon>Corynebacteriaceae</taxon>
        <taxon>Corynebacterium</taxon>
    </lineage>
</organism>
<dbReference type="FunFam" id="3.40.390.10:FF:000009">
    <property type="entry name" value="Oligopeptidase A"/>
    <property type="match status" value="1"/>
</dbReference>
<evidence type="ECO:0000256" key="5">
    <source>
        <dbReference type="ARBA" id="ARBA00022833"/>
    </source>
</evidence>
<accession>A0A5J6Z9P0</accession>
<dbReference type="GO" id="GO:0004180">
    <property type="term" value="F:carboxypeptidase activity"/>
    <property type="evidence" value="ECO:0007669"/>
    <property type="project" value="UniProtKB-KW"/>
</dbReference>
<evidence type="ECO:0000313" key="10">
    <source>
        <dbReference type="EMBL" id="QFQ02029.1"/>
    </source>
</evidence>
<dbReference type="GO" id="GO:0006508">
    <property type="term" value="P:proteolysis"/>
    <property type="evidence" value="ECO:0007669"/>
    <property type="project" value="UniProtKB-KW"/>
</dbReference>
<dbReference type="EC" id="3.4.15.5" evidence="10"/>
<dbReference type="KEGG" id="cuo:CUROG_03230"/>
<sequence>MEDFLAPSELPYELPDFANVEVSGLVPAFRTALADHAAEITAIADNPEEPTWSNTMEALETAGQMLQRVLAIVFNYSGTMATADVREVESTVSAELAEHMSDMLLNSALWARVEAMPPQAEGSEEAALLTYWRRRFIRGGANLSEADRATLKEIDARLATLTTRFGAQLQESTEKNAVHIVDEELLSGLDEDTKSRLAADAEDAGKDGWLIRLELPSVQSILEELDSEQARKLVYNASIRRAGTDNDETLLEIVRLRAQRAELLGYANHAEFVAEVETAGSVEAVDDLLNQLTPAAVANAWGEYKEAADKRAISGGAGPTEGGDGDAEQVEESVSGDTAWAAAGPGAGEMTAADWPYWSGKLRGEHLSVDEAELKKYFPLNQVMVDGAFYAAQRLYGIEITERADLVGYHPDVQIWEIREGQDAANPGAEIGLLLTDMYARSTKRGGAWMSSFVDQSNLIGQLPVVVNVMNIAKPAEGRQALLSMDEVSTVFHEFGHALHGLLSDVRYPSLSGTSVPRDFVEFPSQINENWALEPEVLTNYARHVETGEVITPELVKAVRDQAKWAQGFATTEYLSACWVDLAWHKVSAQEAEKISSVEDFERAAVEAAGVDLDGLIAPRYRSSYFNHIFAGGYSAGYWSYLWAEVLDADGFQAFVDTGAARGDVGEDQSAQGTAYVSGHEGSERSGTAASADAIEIDPEDVRFAGERFRRMILSRGATIDYEDAFWMFRGQQRDVKPLLRRRGLGGAVNE</sequence>
<dbReference type="InterPro" id="IPR024077">
    <property type="entry name" value="Neurolysin/TOP_dom2"/>
</dbReference>
<keyword evidence="11" id="KW-1185">Reference proteome</keyword>
<evidence type="ECO:0000313" key="11">
    <source>
        <dbReference type="Proteomes" id="UP000326711"/>
    </source>
</evidence>
<evidence type="ECO:0000256" key="8">
    <source>
        <dbReference type="SAM" id="MobiDB-lite"/>
    </source>
</evidence>
<evidence type="ECO:0000256" key="2">
    <source>
        <dbReference type="ARBA" id="ARBA00022670"/>
    </source>
</evidence>
<comment type="similarity">
    <text evidence="1 7">Belongs to the peptidase M3 family.</text>
</comment>
<dbReference type="GO" id="GO:0004222">
    <property type="term" value="F:metalloendopeptidase activity"/>
    <property type="evidence" value="ECO:0007669"/>
    <property type="project" value="InterPro"/>
</dbReference>
<evidence type="ECO:0000259" key="9">
    <source>
        <dbReference type="Pfam" id="PF01432"/>
    </source>
</evidence>
<dbReference type="PANTHER" id="PTHR43660:SF1">
    <property type="entry name" value="DIPEPTIDYL CARBOXYPEPTIDASE"/>
    <property type="match status" value="1"/>
</dbReference>
<name>A0A5J6Z9P0_9CORY</name>
<keyword evidence="4 7" id="KW-0378">Hydrolase</keyword>
<dbReference type="Pfam" id="PF01432">
    <property type="entry name" value="Peptidase_M3"/>
    <property type="match status" value="1"/>
</dbReference>
<reference evidence="11" key="1">
    <citation type="submission" date="2019-10" db="EMBL/GenBank/DDBJ databases">
        <title>Complete genome sequence of Corynebacterium urogenitalis DSM 108747, isolated from the genital tract of a cow.</title>
        <authorList>
            <person name="Ruckert C."/>
            <person name="Ballas P."/>
            <person name="Wagener K."/>
            <person name="Drillich M."/>
            <person name="Kaempfer P."/>
            <person name="Busse H.-J."/>
            <person name="Ehling-Schulz M."/>
        </authorList>
    </citation>
    <scope>NUCLEOTIDE SEQUENCE [LARGE SCALE GENOMIC DNA]</scope>
    <source>
        <strain evidence="11">LMM 1652</strain>
    </source>
</reference>
<keyword evidence="3 7" id="KW-0479">Metal-binding</keyword>
<evidence type="ECO:0000256" key="6">
    <source>
        <dbReference type="ARBA" id="ARBA00023049"/>
    </source>
</evidence>
<dbReference type="InterPro" id="IPR045090">
    <property type="entry name" value="Pept_M3A_M3B"/>
</dbReference>